<reference evidence="1 2" key="1">
    <citation type="submission" date="2014-12" db="EMBL/GenBank/DDBJ databases">
        <authorList>
            <person name="Magill D.J."/>
            <person name="Shaburova O.V."/>
            <person name="Chesnokova E.N."/>
            <person name="Pleteneva E.A."/>
            <person name="Krylov V.N."/>
            <person name="Kulakov L.A."/>
        </authorList>
    </citation>
    <scope>NUCLEOTIDE SEQUENCE [LARGE SCALE GENOMIC DNA]</scope>
</reference>
<dbReference type="EMBL" id="KP233880">
    <property type="protein sequence ID" value="AJD82707.1"/>
    <property type="molecule type" value="Genomic_DNA"/>
</dbReference>
<dbReference type="GeneID" id="26637240"/>
<organism evidence="1 2">
    <name type="scientific">Pseudomonas phage PhiCHU</name>
    <dbReference type="NCBI Taxonomy" id="1589273"/>
    <lineage>
        <taxon>Viruses</taxon>
        <taxon>Duplodnaviria</taxon>
        <taxon>Heunggongvirae</taxon>
        <taxon>Uroviricota</taxon>
        <taxon>Caudoviricetes</taxon>
        <taxon>Bruynoghevirus</taxon>
        <taxon>Bruynoghevirus CHU</taxon>
    </lineage>
</organism>
<proteinExistence type="predicted"/>
<evidence type="ECO:0000313" key="2">
    <source>
        <dbReference type="Proteomes" id="UP000031719"/>
    </source>
</evidence>
<sequence>MTNTTFTVAASRPRNDLHISKRADGVYVNPKNSGDLVFLKEGNKVVIISQSGFSILEAQAIPSIGELYPAKEFHVSARVWGPYEE</sequence>
<keyword evidence="2" id="KW-1185">Reference proteome</keyword>
<dbReference type="OrthoDB" id="20214at10239"/>
<dbReference type="RefSeq" id="YP_009210797.1">
    <property type="nucleotide sequence ID" value="NC_028933.1"/>
</dbReference>
<protein>
    <submittedName>
        <fullName evidence="1">Uncharacterized protein</fullName>
    </submittedName>
</protein>
<dbReference type="Proteomes" id="UP000031719">
    <property type="component" value="Segment"/>
</dbReference>
<accession>A0A0B4ZZ35</accession>
<gene>
    <name evidence="1" type="ORF">PhiCHU_14</name>
</gene>
<dbReference type="KEGG" id="vg:26637240"/>
<name>A0A0B4ZZ35_9CAUD</name>
<evidence type="ECO:0000313" key="1">
    <source>
        <dbReference type="EMBL" id="AJD82707.1"/>
    </source>
</evidence>